<evidence type="ECO:0000256" key="6">
    <source>
        <dbReference type="ARBA" id="ARBA00022833"/>
    </source>
</evidence>
<dbReference type="GO" id="GO:0005736">
    <property type="term" value="C:RNA polymerase I complex"/>
    <property type="evidence" value="ECO:0007669"/>
    <property type="project" value="TreeGrafter"/>
</dbReference>
<dbReference type="AlphaFoldDB" id="A0A0R0M121"/>
<evidence type="ECO:0000256" key="4">
    <source>
        <dbReference type="ARBA" id="ARBA00022723"/>
    </source>
</evidence>
<dbReference type="Gene3D" id="2.20.25.10">
    <property type="match status" value="1"/>
</dbReference>
<evidence type="ECO:0000256" key="8">
    <source>
        <dbReference type="PROSITE-ProRule" id="PRU00472"/>
    </source>
</evidence>
<reference evidence="10 11" key="1">
    <citation type="submission" date="2015-07" db="EMBL/GenBank/DDBJ databases">
        <title>The genome of Pseudoloma neurophilia, a relevant intracellular parasite of the zebrafish.</title>
        <authorList>
            <person name="Ndikumana S."/>
            <person name="Pelin A."/>
            <person name="Sanders J."/>
            <person name="Corradi N."/>
        </authorList>
    </citation>
    <scope>NUCLEOTIDE SEQUENCE [LARGE SCALE GENOMIC DNA]</scope>
    <source>
        <strain evidence="10 11">MK1</strain>
    </source>
</reference>
<dbReference type="SUPFAM" id="SSF57783">
    <property type="entry name" value="Zinc beta-ribbon"/>
    <property type="match status" value="1"/>
</dbReference>
<evidence type="ECO:0000256" key="3">
    <source>
        <dbReference type="ARBA" id="ARBA00022478"/>
    </source>
</evidence>
<dbReference type="GO" id="GO:0006363">
    <property type="term" value="P:termination of RNA polymerase I transcription"/>
    <property type="evidence" value="ECO:0007669"/>
    <property type="project" value="TreeGrafter"/>
</dbReference>
<comment type="subcellular location">
    <subcellularLocation>
        <location evidence="1">Nucleus</location>
        <location evidence="1">Nucleolus</location>
    </subcellularLocation>
</comment>
<organism evidence="10 11">
    <name type="scientific">Pseudoloma neurophilia</name>
    <dbReference type="NCBI Taxonomy" id="146866"/>
    <lineage>
        <taxon>Eukaryota</taxon>
        <taxon>Fungi</taxon>
        <taxon>Fungi incertae sedis</taxon>
        <taxon>Microsporidia</taxon>
        <taxon>Pseudoloma</taxon>
    </lineage>
</organism>
<evidence type="ECO:0000256" key="7">
    <source>
        <dbReference type="ARBA" id="ARBA00023242"/>
    </source>
</evidence>
<evidence type="ECO:0000313" key="10">
    <source>
        <dbReference type="EMBL" id="KRH95114.1"/>
    </source>
</evidence>
<dbReference type="PANTHER" id="PTHR11239">
    <property type="entry name" value="DNA-DIRECTED RNA POLYMERASE"/>
    <property type="match status" value="1"/>
</dbReference>
<dbReference type="GO" id="GO:0003676">
    <property type="term" value="F:nucleic acid binding"/>
    <property type="evidence" value="ECO:0007669"/>
    <property type="project" value="InterPro"/>
</dbReference>
<dbReference type="PANTHER" id="PTHR11239:SF14">
    <property type="entry name" value="DNA-DIRECTED RNA POLYMERASE I SUBUNIT RPA12"/>
    <property type="match status" value="1"/>
</dbReference>
<evidence type="ECO:0000256" key="5">
    <source>
        <dbReference type="ARBA" id="ARBA00022771"/>
    </source>
</evidence>
<keyword evidence="6" id="KW-0862">Zinc</keyword>
<dbReference type="EMBL" id="LGUB01000006">
    <property type="protein sequence ID" value="KRH95114.1"/>
    <property type="molecule type" value="Genomic_DNA"/>
</dbReference>
<dbReference type="InterPro" id="IPR012164">
    <property type="entry name" value="Rpa12/Rpb9/Rpc10/TFS"/>
</dbReference>
<dbReference type="PROSITE" id="PS51133">
    <property type="entry name" value="ZF_TFIIS_2"/>
    <property type="match status" value="1"/>
</dbReference>
<keyword evidence="3" id="KW-0240">DNA-directed RNA polymerase</keyword>
<feature type="domain" description="TFIIS-type" evidence="9">
    <location>
        <begin position="48"/>
        <end position="87"/>
    </location>
</feature>
<dbReference type="Pfam" id="PF01096">
    <property type="entry name" value="Zn_ribbon_TFIIS"/>
    <property type="match status" value="1"/>
</dbReference>
<evidence type="ECO:0000259" key="9">
    <source>
        <dbReference type="PROSITE" id="PS51133"/>
    </source>
</evidence>
<accession>A0A0R0M121</accession>
<keyword evidence="3" id="KW-0804">Transcription</keyword>
<dbReference type="OrthoDB" id="10056816at2759"/>
<dbReference type="GO" id="GO:0003899">
    <property type="term" value="F:DNA-directed RNA polymerase activity"/>
    <property type="evidence" value="ECO:0007669"/>
    <property type="project" value="InterPro"/>
</dbReference>
<dbReference type="Proteomes" id="UP000051530">
    <property type="component" value="Unassembled WGS sequence"/>
</dbReference>
<dbReference type="CDD" id="cd10507">
    <property type="entry name" value="Zn-ribbon_RPA12"/>
    <property type="match status" value="1"/>
</dbReference>
<evidence type="ECO:0000313" key="11">
    <source>
        <dbReference type="Proteomes" id="UP000051530"/>
    </source>
</evidence>
<dbReference type="GO" id="GO:0008270">
    <property type="term" value="F:zinc ion binding"/>
    <property type="evidence" value="ECO:0007669"/>
    <property type="project" value="UniProtKB-KW"/>
</dbReference>
<keyword evidence="11" id="KW-1185">Reference proteome</keyword>
<sequence>MFCECGTYLPDNSNCKICGNNPIKKSIISEKFYSIHQKYKNEDKGAKIAETCPKCGSEEMYYKAVQLRSADEGQTIFYTCDCGYKFATHS</sequence>
<evidence type="ECO:0000256" key="2">
    <source>
        <dbReference type="ARBA" id="ARBA00018784"/>
    </source>
</evidence>
<keyword evidence="7" id="KW-0539">Nucleus</keyword>
<evidence type="ECO:0000256" key="1">
    <source>
        <dbReference type="ARBA" id="ARBA00004604"/>
    </source>
</evidence>
<keyword evidence="5 8" id="KW-0863">Zinc-finger</keyword>
<dbReference type="SMART" id="SM00440">
    <property type="entry name" value="ZnF_C2C2"/>
    <property type="match status" value="1"/>
</dbReference>
<keyword evidence="4" id="KW-0479">Metal-binding</keyword>
<comment type="caution">
    <text evidence="10">The sequence shown here is derived from an EMBL/GenBank/DDBJ whole genome shotgun (WGS) entry which is preliminary data.</text>
</comment>
<gene>
    <name evidence="10" type="ORF">M153_3100045890</name>
</gene>
<protein>
    <recommendedName>
        <fullName evidence="2">DNA-directed RNA polymerase I subunit RPA12</fullName>
    </recommendedName>
</protein>
<proteinExistence type="predicted"/>
<dbReference type="VEuPathDB" id="MicrosporidiaDB:M153_3100045890"/>
<dbReference type="InterPro" id="IPR034004">
    <property type="entry name" value="Zn_ribbon_RPA12_C"/>
</dbReference>
<name>A0A0R0M121_9MICR</name>
<dbReference type="InterPro" id="IPR001222">
    <property type="entry name" value="Znf_TFIIS"/>
</dbReference>